<comment type="caution">
    <text evidence="1">The sequence shown here is derived from an EMBL/GenBank/DDBJ whole genome shotgun (WGS) entry which is preliminary data.</text>
</comment>
<evidence type="ECO:0000313" key="2">
    <source>
        <dbReference type="Proteomes" id="UP000629025"/>
    </source>
</evidence>
<keyword evidence="2" id="KW-1185">Reference proteome</keyword>
<evidence type="ECO:0000313" key="1">
    <source>
        <dbReference type="EMBL" id="GGC00579.1"/>
    </source>
</evidence>
<accession>A0ABQ1KHP3</accession>
<dbReference type="Proteomes" id="UP000629025">
    <property type="component" value="Unassembled WGS sequence"/>
</dbReference>
<name>A0ABQ1KHP3_9GAMM</name>
<proteinExistence type="predicted"/>
<organism evidence="1 2">
    <name type="scientific">Marinobacterium zhoushanense</name>
    <dbReference type="NCBI Taxonomy" id="1679163"/>
    <lineage>
        <taxon>Bacteria</taxon>
        <taxon>Pseudomonadati</taxon>
        <taxon>Pseudomonadota</taxon>
        <taxon>Gammaproteobacteria</taxon>
        <taxon>Oceanospirillales</taxon>
        <taxon>Oceanospirillaceae</taxon>
        <taxon>Marinobacterium</taxon>
    </lineage>
</organism>
<gene>
    <name evidence="1" type="ORF">GCM10011352_28420</name>
</gene>
<protein>
    <submittedName>
        <fullName evidence="1">Uncharacterized protein</fullName>
    </submittedName>
</protein>
<dbReference type="EMBL" id="BMIJ01000006">
    <property type="protein sequence ID" value="GGC00579.1"/>
    <property type="molecule type" value="Genomic_DNA"/>
</dbReference>
<sequence length="62" mass="7130">MFVWDIVEYIQMSYRDLYPEVDPLETGEAVVFDANSKFHGKHLYIVVPVKDKALVMGLGKRA</sequence>
<reference evidence="2" key="1">
    <citation type="journal article" date="2019" name="Int. J. Syst. Evol. Microbiol.">
        <title>The Global Catalogue of Microorganisms (GCM) 10K type strain sequencing project: providing services to taxonomists for standard genome sequencing and annotation.</title>
        <authorList>
            <consortium name="The Broad Institute Genomics Platform"/>
            <consortium name="The Broad Institute Genome Sequencing Center for Infectious Disease"/>
            <person name="Wu L."/>
            <person name="Ma J."/>
        </authorList>
    </citation>
    <scope>NUCLEOTIDE SEQUENCE [LARGE SCALE GENOMIC DNA]</scope>
    <source>
        <strain evidence="2">CGMCC 1.15341</strain>
    </source>
</reference>